<dbReference type="STRING" id="717606.PaecuDRAFT_0704"/>
<accession>E0I4Y2</accession>
<name>E0I4Y2_9BACL</name>
<organism evidence="1 2">
    <name type="scientific">Paenibacillus curdlanolyticus YK9</name>
    <dbReference type="NCBI Taxonomy" id="717606"/>
    <lineage>
        <taxon>Bacteria</taxon>
        <taxon>Bacillati</taxon>
        <taxon>Bacillota</taxon>
        <taxon>Bacilli</taxon>
        <taxon>Bacillales</taxon>
        <taxon>Paenibacillaceae</taxon>
        <taxon>Paenibacillus</taxon>
    </lineage>
</organism>
<reference evidence="1 2" key="1">
    <citation type="submission" date="2010-07" db="EMBL/GenBank/DDBJ databases">
        <title>The draft genome of Paenibacillus curdlanolyticus YK9.</title>
        <authorList>
            <consortium name="US DOE Joint Genome Institute (JGI-PGF)"/>
            <person name="Lucas S."/>
            <person name="Copeland A."/>
            <person name="Lapidus A."/>
            <person name="Cheng J.-F."/>
            <person name="Bruce D."/>
            <person name="Goodwin L."/>
            <person name="Pitluck S."/>
            <person name="Land M.L."/>
            <person name="Hauser L."/>
            <person name="Chang Y.-J."/>
            <person name="Jeffries C."/>
            <person name="Anderson I.J."/>
            <person name="Johnson E."/>
            <person name="Loganathan U."/>
            <person name="Mulhopadhyay B."/>
            <person name="Kyrpides N."/>
            <person name="Woyke T.J."/>
        </authorList>
    </citation>
    <scope>NUCLEOTIDE SEQUENCE [LARGE SCALE GENOMIC DNA]</scope>
    <source>
        <strain evidence="1 2">YK9</strain>
    </source>
</reference>
<evidence type="ECO:0000313" key="1">
    <source>
        <dbReference type="EMBL" id="EFM12024.1"/>
    </source>
</evidence>
<proteinExistence type="predicted"/>
<gene>
    <name evidence="1" type="ORF">PaecuDRAFT_0704</name>
</gene>
<dbReference type="Pfam" id="PF04525">
    <property type="entry name" value="LOR"/>
    <property type="match status" value="1"/>
</dbReference>
<dbReference type="AlphaFoldDB" id="E0I4Y2"/>
<dbReference type="Proteomes" id="UP000005387">
    <property type="component" value="Unassembled WGS sequence"/>
</dbReference>
<dbReference type="eggNOG" id="COG4894">
    <property type="taxonomic scope" value="Bacteria"/>
</dbReference>
<dbReference type="SUPFAM" id="SSF54518">
    <property type="entry name" value="Tubby C-terminal domain-like"/>
    <property type="match status" value="1"/>
</dbReference>
<protein>
    <submittedName>
        <fullName evidence="1">Uncharacterized protein</fullName>
    </submittedName>
</protein>
<dbReference type="InterPro" id="IPR007612">
    <property type="entry name" value="LOR"/>
</dbReference>
<keyword evidence="2" id="KW-1185">Reference proteome</keyword>
<dbReference type="EMBL" id="AEDD01000002">
    <property type="protein sequence ID" value="EFM12024.1"/>
    <property type="molecule type" value="Genomic_DNA"/>
</dbReference>
<sequence>MQNVELTEKRGFTVNPKFSHTNYLIRKKVLSLVGAKFHIYDNNEQLVMFSQLKAFKLKEDIRLYGDESMKEELITIQARSVIDFSATYDVIDAVTGENLGSLRRKGMKSILKDEWVILSPNETEVGLIKEDSALMAMLRRFLTNLIPQKFNVELQGRNVALFYQNFNPFVSKLNVDFSLDASKQLDRRLGIAAAVLLLAIEGKQG</sequence>
<dbReference type="InterPro" id="IPR025659">
    <property type="entry name" value="Tubby-like_C"/>
</dbReference>
<evidence type="ECO:0000313" key="2">
    <source>
        <dbReference type="Proteomes" id="UP000005387"/>
    </source>
</evidence>